<feature type="domain" description="Major facilitator superfamily (MFS) profile" evidence="6">
    <location>
        <begin position="40"/>
        <end position="487"/>
    </location>
</feature>
<comment type="subcellular location">
    <subcellularLocation>
        <location evidence="1">Membrane</location>
        <topology evidence="1">Multi-pass membrane protein</topology>
    </subcellularLocation>
</comment>
<evidence type="ECO:0000313" key="8">
    <source>
        <dbReference type="Proteomes" id="UP000185151"/>
    </source>
</evidence>
<dbReference type="PANTHER" id="PTHR42718">
    <property type="entry name" value="MAJOR FACILITATOR SUPERFAMILY MULTIDRUG TRANSPORTER MFSC"/>
    <property type="match status" value="1"/>
</dbReference>
<evidence type="ECO:0000259" key="6">
    <source>
        <dbReference type="PROSITE" id="PS50850"/>
    </source>
</evidence>
<dbReference type="InterPro" id="IPR020846">
    <property type="entry name" value="MFS_dom"/>
</dbReference>
<dbReference type="Gene3D" id="1.20.1250.20">
    <property type="entry name" value="MFS general substrate transporter like domains"/>
    <property type="match status" value="1"/>
</dbReference>
<evidence type="ECO:0000256" key="3">
    <source>
        <dbReference type="ARBA" id="ARBA00022989"/>
    </source>
</evidence>
<dbReference type="InterPro" id="IPR011701">
    <property type="entry name" value="MFS"/>
</dbReference>
<feature type="transmembrane region" description="Helical" evidence="5">
    <location>
        <begin position="199"/>
        <end position="218"/>
    </location>
</feature>
<feature type="transmembrane region" description="Helical" evidence="5">
    <location>
        <begin position="74"/>
        <end position="94"/>
    </location>
</feature>
<feature type="transmembrane region" description="Helical" evidence="5">
    <location>
        <begin position="428"/>
        <end position="454"/>
    </location>
</feature>
<dbReference type="CDD" id="cd17321">
    <property type="entry name" value="MFS_MMR_MDR_like"/>
    <property type="match status" value="1"/>
</dbReference>
<feature type="transmembrane region" description="Helical" evidence="5">
    <location>
        <begin position="364"/>
        <end position="387"/>
    </location>
</feature>
<feature type="transmembrane region" description="Helical" evidence="5">
    <location>
        <begin position="230"/>
        <end position="249"/>
    </location>
</feature>
<gene>
    <name evidence="7" type="ORF">SAMN05444165_0890</name>
</gene>
<evidence type="ECO:0000313" key="7">
    <source>
        <dbReference type="EMBL" id="SIO09447.1"/>
    </source>
</evidence>
<name>A0A1N6GPQ7_9BURK</name>
<accession>A0A1N6GPQ7</accession>
<feature type="transmembrane region" description="Helical" evidence="5">
    <location>
        <begin position="393"/>
        <end position="416"/>
    </location>
</feature>
<dbReference type="GO" id="GO:0016020">
    <property type="term" value="C:membrane"/>
    <property type="evidence" value="ECO:0007669"/>
    <property type="project" value="UniProtKB-SubCell"/>
</dbReference>
<dbReference type="EMBL" id="FSRU01000001">
    <property type="protein sequence ID" value="SIO09447.1"/>
    <property type="molecule type" value="Genomic_DNA"/>
</dbReference>
<keyword evidence="4 5" id="KW-0472">Membrane</keyword>
<proteinExistence type="predicted"/>
<reference evidence="7 8" key="1">
    <citation type="submission" date="2016-11" db="EMBL/GenBank/DDBJ databases">
        <authorList>
            <person name="Jaros S."/>
            <person name="Januszkiewicz K."/>
            <person name="Wedrychowicz H."/>
        </authorList>
    </citation>
    <scope>NUCLEOTIDE SEQUENCE [LARGE SCALE GENOMIC DNA]</scope>
    <source>
        <strain evidence="7 8">GAS95</strain>
    </source>
</reference>
<feature type="transmembrane region" description="Helical" evidence="5">
    <location>
        <begin position="329"/>
        <end position="352"/>
    </location>
</feature>
<dbReference type="AlphaFoldDB" id="A0A1N6GPQ7"/>
<dbReference type="PANTHER" id="PTHR42718:SF39">
    <property type="entry name" value="ACTINORHODIN TRANSPORTER-RELATED"/>
    <property type="match status" value="1"/>
</dbReference>
<feature type="transmembrane region" description="Helical" evidence="5">
    <location>
        <begin position="39"/>
        <end position="62"/>
    </location>
</feature>
<keyword evidence="2 5" id="KW-0812">Transmembrane</keyword>
<dbReference type="RefSeq" id="WP_074294404.1">
    <property type="nucleotide sequence ID" value="NZ_FSRU01000001.1"/>
</dbReference>
<organism evidence="7 8">
    <name type="scientific">Paraburkholderia phenazinium</name>
    <dbReference type="NCBI Taxonomy" id="60549"/>
    <lineage>
        <taxon>Bacteria</taxon>
        <taxon>Pseudomonadati</taxon>
        <taxon>Pseudomonadota</taxon>
        <taxon>Betaproteobacteria</taxon>
        <taxon>Burkholderiales</taxon>
        <taxon>Burkholderiaceae</taxon>
        <taxon>Paraburkholderia</taxon>
    </lineage>
</organism>
<protein>
    <submittedName>
        <fullName evidence="7">Drug resistance transporter, EmrB/QacA subfamily</fullName>
    </submittedName>
</protein>
<dbReference type="Gene3D" id="1.20.1720.10">
    <property type="entry name" value="Multidrug resistance protein D"/>
    <property type="match status" value="1"/>
</dbReference>
<feature type="transmembrane region" description="Helical" evidence="5">
    <location>
        <begin position="466"/>
        <end position="488"/>
    </location>
</feature>
<dbReference type="Pfam" id="PF07690">
    <property type="entry name" value="MFS_1"/>
    <property type="match status" value="1"/>
</dbReference>
<dbReference type="InterPro" id="IPR036259">
    <property type="entry name" value="MFS_trans_sf"/>
</dbReference>
<keyword evidence="3 5" id="KW-1133">Transmembrane helix</keyword>
<evidence type="ECO:0000256" key="5">
    <source>
        <dbReference type="SAM" id="Phobius"/>
    </source>
</evidence>
<feature type="transmembrane region" description="Helical" evidence="5">
    <location>
        <begin position="299"/>
        <end position="323"/>
    </location>
</feature>
<feature type="transmembrane region" description="Helical" evidence="5">
    <location>
        <begin position="131"/>
        <end position="152"/>
    </location>
</feature>
<dbReference type="SUPFAM" id="SSF103473">
    <property type="entry name" value="MFS general substrate transporter"/>
    <property type="match status" value="1"/>
</dbReference>
<feature type="transmembrane region" description="Helical" evidence="5">
    <location>
        <begin position="106"/>
        <end position="125"/>
    </location>
</feature>
<feature type="transmembrane region" description="Helical" evidence="5">
    <location>
        <begin position="261"/>
        <end position="279"/>
    </location>
</feature>
<dbReference type="PROSITE" id="PS50850">
    <property type="entry name" value="MFS"/>
    <property type="match status" value="1"/>
</dbReference>
<dbReference type="Proteomes" id="UP000185151">
    <property type="component" value="Unassembled WGS sequence"/>
</dbReference>
<sequence>MKSVQLNQDAAAADVGSVSLPRADAELSLKEGKPSSSRLALTVLLTGAFLSPLDYFIVNLALPSIRTGIHASSAELQLVVSVYASAFAVLLVTGGRLGDLFGRKKLFMSGMAGFVIASALCAGSPNGMVLVIGRVLQGAAASVMVPQILATIRTVFPKEQQTKVMSLYGFVFGIAAVVGQLGGGALITLRPFGLEWQSIFLINIPVGTLALIGAWKFVPENRSAHGARIDSVGVILLSLFLGLVIYPLTQGREAGWPTWTFVSFGASVPVFLLFLLAEYRLKLRGGDPLVDLQLFRNPVFSLGLLLAFCFYCDSVFFLTYGIYLQSGLHWTPLAAGFAIFPFGIGAVLGPLLSPALVRRVGSHVLTTGFALLAIGFGTSGAALLHALEPHALFFGGLFLAGMGHGIVLPSVVRIVIGEIAPEKAGLASGVVTSMLQIGSAFGATAISGAFFSVLSSGTTSADYVRAYQTGIAIVSVLFVVCVALSVVLTRLQGKAEGA</sequence>
<dbReference type="GO" id="GO:0022857">
    <property type="term" value="F:transmembrane transporter activity"/>
    <property type="evidence" value="ECO:0007669"/>
    <property type="project" value="InterPro"/>
</dbReference>
<dbReference type="OrthoDB" id="9807274at2"/>
<feature type="transmembrane region" description="Helical" evidence="5">
    <location>
        <begin position="164"/>
        <end position="187"/>
    </location>
</feature>
<evidence type="ECO:0000256" key="2">
    <source>
        <dbReference type="ARBA" id="ARBA00022692"/>
    </source>
</evidence>
<keyword evidence="8" id="KW-1185">Reference proteome</keyword>
<evidence type="ECO:0000256" key="4">
    <source>
        <dbReference type="ARBA" id="ARBA00023136"/>
    </source>
</evidence>
<evidence type="ECO:0000256" key="1">
    <source>
        <dbReference type="ARBA" id="ARBA00004141"/>
    </source>
</evidence>